<reference evidence="1" key="1">
    <citation type="submission" date="2021-06" db="EMBL/GenBank/DDBJ databases">
        <authorList>
            <person name="Kallberg Y."/>
            <person name="Tangrot J."/>
            <person name="Rosling A."/>
        </authorList>
    </citation>
    <scope>NUCLEOTIDE SEQUENCE</scope>
    <source>
        <strain evidence="1">AU212A</strain>
    </source>
</reference>
<gene>
    <name evidence="1" type="ORF">SCALOS_LOCUS8133</name>
</gene>
<comment type="caution">
    <text evidence="1">The sequence shown here is derived from an EMBL/GenBank/DDBJ whole genome shotgun (WGS) entry which is preliminary data.</text>
</comment>
<protein>
    <submittedName>
        <fullName evidence="1">1298_t:CDS:1</fullName>
    </submittedName>
</protein>
<feature type="non-terminal residue" evidence="1">
    <location>
        <position position="1"/>
    </location>
</feature>
<dbReference type="EMBL" id="CAJVPM010020581">
    <property type="protein sequence ID" value="CAG8635732.1"/>
    <property type="molecule type" value="Genomic_DNA"/>
</dbReference>
<name>A0ACA9N6M8_9GLOM</name>
<dbReference type="Proteomes" id="UP000789860">
    <property type="component" value="Unassembled WGS sequence"/>
</dbReference>
<sequence length="43" mass="5204">TSILNEQDYDDIYIVELSHSVYEHYKQSDSEDNENYDVRYENA</sequence>
<evidence type="ECO:0000313" key="1">
    <source>
        <dbReference type="EMBL" id="CAG8635732.1"/>
    </source>
</evidence>
<keyword evidence="2" id="KW-1185">Reference proteome</keyword>
<organism evidence="1 2">
    <name type="scientific">Scutellospora calospora</name>
    <dbReference type="NCBI Taxonomy" id="85575"/>
    <lineage>
        <taxon>Eukaryota</taxon>
        <taxon>Fungi</taxon>
        <taxon>Fungi incertae sedis</taxon>
        <taxon>Mucoromycota</taxon>
        <taxon>Glomeromycotina</taxon>
        <taxon>Glomeromycetes</taxon>
        <taxon>Diversisporales</taxon>
        <taxon>Gigasporaceae</taxon>
        <taxon>Scutellospora</taxon>
    </lineage>
</organism>
<proteinExistence type="predicted"/>
<evidence type="ECO:0000313" key="2">
    <source>
        <dbReference type="Proteomes" id="UP000789860"/>
    </source>
</evidence>
<accession>A0ACA9N6M8</accession>